<gene>
    <name evidence="3" type="ORF">AA12717_3151</name>
</gene>
<organism evidence="3 4">
    <name type="scientific">Gluconacetobacter sacchari DSM 12717</name>
    <dbReference type="NCBI Taxonomy" id="1307940"/>
    <lineage>
        <taxon>Bacteria</taxon>
        <taxon>Pseudomonadati</taxon>
        <taxon>Pseudomonadota</taxon>
        <taxon>Alphaproteobacteria</taxon>
        <taxon>Acetobacterales</taxon>
        <taxon>Acetobacteraceae</taxon>
        <taxon>Gluconacetobacter</taxon>
    </lineage>
</organism>
<keyword evidence="1 3" id="KW-0378">Hydrolase</keyword>
<keyword evidence="4" id="KW-1185">Reference proteome</keyword>
<evidence type="ECO:0000313" key="3">
    <source>
        <dbReference type="EMBL" id="GBQ29125.1"/>
    </source>
</evidence>
<dbReference type="PIRSF" id="PIRSF031982">
    <property type="entry name" value="UCP031982_abhydr"/>
    <property type="match status" value="1"/>
</dbReference>
<name>A0ABQ0PAI4_9PROT</name>
<dbReference type="PANTHER" id="PTHR22946">
    <property type="entry name" value="DIENELACTONE HYDROLASE DOMAIN-CONTAINING PROTEIN-RELATED"/>
    <property type="match status" value="1"/>
</dbReference>
<sequence>MFVRLLALLLLLPWVQAFAAPTPQVGFQYRHLPDGTEIGIWYPAAGQPKHQHLGLYEQDVVPEAVPVGHDLPLVVISHGHGGAFSGHLDTAAALVQAGFVVASLTHPGDNWRDESRATHVEDRPKALSGLITYMLSAWPSHALLDPARIGAFGFSSGGFTVLAAAGGQPDLSRVMAHCAAHPDFYDCQLVRQHPGPLPGWSNRRDPRIKAIVVAAPALGYTFGRTGLSGITVPVQLWRADDDHVLPAPFYADAVHADLPRAPEFHDVPGAGHFDFLAPCAAPVPICRSAAGFDRAAFHRQLDADIVAFFTRVLR</sequence>
<dbReference type="GO" id="GO:0016787">
    <property type="term" value="F:hydrolase activity"/>
    <property type="evidence" value="ECO:0007669"/>
    <property type="project" value="UniProtKB-KW"/>
</dbReference>
<feature type="chain" id="PRO_5046144360" evidence="2">
    <location>
        <begin position="20"/>
        <end position="314"/>
    </location>
</feature>
<dbReference type="Gene3D" id="3.40.50.1820">
    <property type="entry name" value="alpha/beta hydrolase"/>
    <property type="match status" value="1"/>
</dbReference>
<evidence type="ECO:0000256" key="1">
    <source>
        <dbReference type="ARBA" id="ARBA00022801"/>
    </source>
</evidence>
<dbReference type="InterPro" id="IPR029058">
    <property type="entry name" value="AB_hydrolase_fold"/>
</dbReference>
<dbReference type="InterPro" id="IPR016986">
    <property type="entry name" value="UCP031982_abhydr"/>
</dbReference>
<proteinExistence type="predicted"/>
<dbReference type="EMBL" id="BAQP01000305">
    <property type="protein sequence ID" value="GBQ29125.1"/>
    <property type="molecule type" value="Genomic_DNA"/>
</dbReference>
<keyword evidence="2" id="KW-0732">Signal</keyword>
<accession>A0ABQ0PAI4</accession>
<dbReference type="RefSeq" id="WP_220795090.1">
    <property type="nucleotide sequence ID" value="NZ_BAQP01000305.1"/>
</dbReference>
<comment type="caution">
    <text evidence="3">The sequence shown here is derived from an EMBL/GenBank/DDBJ whole genome shotgun (WGS) entry which is preliminary data.</text>
</comment>
<evidence type="ECO:0000256" key="2">
    <source>
        <dbReference type="SAM" id="SignalP"/>
    </source>
</evidence>
<dbReference type="PANTHER" id="PTHR22946:SF9">
    <property type="entry name" value="POLYKETIDE TRANSFERASE AF380"/>
    <property type="match status" value="1"/>
</dbReference>
<evidence type="ECO:0000313" key="4">
    <source>
        <dbReference type="Proteomes" id="UP001060895"/>
    </source>
</evidence>
<reference evidence="3" key="1">
    <citation type="submission" date="2013-04" db="EMBL/GenBank/DDBJ databases">
        <title>The genome sequencing project of 58 acetic acid bacteria.</title>
        <authorList>
            <person name="Okamoto-Kainuma A."/>
            <person name="Ishikawa M."/>
            <person name="Umino S."/>
            <person name="Koizumi Y."/>
            <person name="Shiwa Y."/>
            <person name="Yoshikawa H."/>
            <person name="Matsutani M."/>
            <person name="Matsushita K."/>
        </authorList>
    </citation>
    <scope>NUCLEOTIDE SEQUENCE</scope>
    <source>
        <strain evidence="3">DSM 12717</strain>
    </source>
</reference>
<protein>
    <submittedName>
        <fullName evidence="3">Dienelactone hydrolase</fullName>
    </submittedName>
</protein>
<dbReference type="SUPFAM" id="SSF53474">
    <property type="entry name" value="alpha/beta-Hydrolases"/>
    <property type="match status" value="1"/>
</dbReference>
<dbReference type="Proteomes" id="UP001060895">
    <property type="component" value="Unassembled WGS sequence"/>
</dbReference>
<dbReference type="InterPro" id="IPR050261">
    <property type="entry name" value="FrsA_esterase"/>
</dbReference>
<feature type="signal peptide" evidence="2">
    <location>
        <begin position="1"/>
        <end position="19"/>
    </location>
</feature>